<evidence type="ECO:0000256" key="4">
    <source>
        <dbReference type="ARBA" id="ARBA00022970"/>
    </source>
</evidence>
<name>A0A4Q0QXP7_9BRAD</name>
<evidence type="ECO:0000313" key="7">
    <source>
        <dbReference type="Proteomes" id="UP000290174"/>
    </source>
</evidence>
<evidence type="ECO:0000313" key="6">
    <source>
        <dbReference type="EMBL" id="RXH02463.1"/>
    </source>
</evidence>
<accession>A0A4Q0QXP7</accession>
<evidence type="ECO:0000259" key="5">
    <source>
        <dbReference type="Pfam" id="PF13458"/>
    </source>
</evidence>
<dbReference type="InterPro" id="IPR028081">
    <property type="entry name" value="Leu-bd"/>
</dbReference>
<protein>
    <submittedName>
        <fullName evidence="6">ABC transporter substrate-binding protein</fullName>
    </submittedName>
</protein>
<comment type="caution">
    <text evidence="6">The sequence shown here is derived from an EMBL/GenBank/DDBJ whole genome shotgun (WGS) entry which is preliminary data.</text>
</comment>
<proteinExistence type="inferred from homology"/>
<dbReference type="AlphaFoldDB" id="A0A4Q0QXP7"/>
<evidence type="ECO:0000256" key="1">
    <source>
        <dbReference type="ARBA" id="ARBA00010062"/>
    </source>
</evidence>
<dbReference type="Proteomes" id="UP000290174">
    <property type="component" value="Unassembled WGS sequence"/>
</dbReference>
<dbReference type="Gene3D" id="3.40.50.2300">
    <property type="match status" value="2"/>
</dbReference>
<dbReference type="EMBL" id="RKMK01000002">
    <property type="protein sequence ID" value="RXH02463.1"/>
    <property type="molecule type" value="Genomic_DNA"/>
</dbReference>
<dbReference type="CDD" id="cd19980">
    <property type="entry name" value="PBP1_ABC_ligand_binding-like"/>
    <property type="match status" value="1"/>
</dbReference>
<dbReference type="InterPro" id="IPR028082">
    <property type="entry name" value="Peripla_BP_I"/>
</dbReference>
<keyword evidence="4" id="KW-0029">Amino-acid transport</keyword>
<dbReference type="PANTHER" id="PTHR30483">
    <property type="entry name" value="LEUCINE-SPECIFIC-BINDING PROTEIN"/>
    <property type="match status" value="1"/>
</dbReference>
<sequence length="411" mass="43649">MIGVLGPRSDEALYEPGYQQRGIWRDNMTRALGLVPAIALATALFGGTAGAQTIKIGVNEPLTGAFAASGTYVVNGAKIAADEINAKGGILGKKIELVIEDNKSNPTEAAAVAEKLITSDKVPVLMGAWGSSLTLAVMPKLMEYETPMVVETSSSGKITTTGNPFIFRISPPSAVEAAAFKGIVDKLALKKVDFLVINNDWGRGTAEDFSKMMKDKGISIGLVETMDQGAQDMSAQLSKIKSSDSETVIVTTAVDQLTLIFKQAAALGLKKRIITTGGSQNPDQIIAQAGAAANGTMHLTTFLPWFPDKTPNPEATNYFITEWKKRGFEFAGCTESFRGYDGIRTAAAAIEKAGKAEPAAIKAALWDINIKGLNGDIVFRKSGPEGKESGQSQPNVYLIEINDGKVELKTL</sequence>
<dbReference type="Pfam" id="PF13458">
    <property type="entry name" value="Peripla_BP_6"/>
    <property type="match status" value="1"/>
</dbReference>
<organism evidence="6 7">
    <name type="scientific">Bradyrhizobium zhanjiangense</name>
    <dbReference type="NCBI Taxonomy" id="1325107"/>
    <lineage>
        <taxon>Bacteria</taxon>
        <taxon>Pseudomonadati</taxon>
        <taxon>Pseudomonadota</taxon>
        <taxon>Alphaproteobacteria</taxon>
        <taxon>Hyphomicrobiales</taxon>
        <taxon>Nitrobacteraceae</taxon>
        <taxon>Bradyrhizobium</taxon>
    </lineage>
</organism>
<gene>
    <name evidence="6" type="ORF">EAS61_03190</name>
</gene>
<evidence type="ECO:0000256" key="2">
    <source>
        <dbReference type="ARBA" id="ARBA00022448"/>
    </source>
</evidence>
<keyword evidence="3" id="KW-0732">Signal</keyword>
<keyword evidence="2" id="KW-0813">Transport</keyword>
<dbReference type="PRINTS" id="PR00337">
    <property type="entry name" value="LEUILEVALBP"/>
</dbReference>
<dbReference type="InterPro" id="IPR000709">
    <property type="entry name" value="Leu_Ile_Val-bd"/>
</dbReference>
<feature type="domain" description="Leucine-binding protein" evidence="5">
    <location>
        <begin position="53"/>
        <end position="404"/>
    </location>
</feature>
<dbReference type="SUPFAM" id="SSF53822">
    <property type="entry name" value="Periplasmic binding protein-like I"/>
    <property type="match status" value="1"/>
</dbReference>
<reference evidence="6 7" key="1">
    <citation type="submission" date="2018-11" db="EMBL/GenBank/DDBJ databases">
        <title>Bradyrhizobium sp. nov., isolated from effective nodules of peanut in China.</title>
        <authorList>
            <person name="Li Y."/>
        </authorList>
    </citation>
    <scope>NUCLEOTIDE SEQUENCE [LARGE SCALE GENOMIC DNA]</scope>
    <source>
        <strain evidence="6 7">CCBAU 51770</strain>
    </source>
</reference>
<dbReference type="InterPro" id="IPR051010">
    <property type="entry name" value="BCAA_transport"/>
</dbReference>
<dbReference type="PANTHER" id="PTHR30483:SF6">
    <property type="entry name" value="PERIPLASMIC BINDING PROTEIN OF ABC TRANSPORTER FOR NATURAL AMINO ACIDS"/>
    <property type="match status" value="1"/>
</dbReference>
<evidence type="ECO:0000256" key="3">
    <source>
        <dbReference type="ARBA" id="ARBA00022729"/>
    </source>
</evidence>
<dbReference type="GO" id="GO:0006865">
    <property type="term" value="P:amino acid transport"/>
    <property type="evidence" value="ECO:0007669"/>
    <property type="project" value="UniProtKB-KW"/>
</dbReference>
<comment type="similarity">
    <text evidence="1">Belongs to the leucine-binding protein family.</text>
</comment>